<dbReference type="RefSeq" id="WP_152836199.1">
    <property type="nucleotide sequence ID" value="NZ_WHUG01000001.1"/>
</dbReference>
<reference evidence="2 3" key="1">
    <citation type="submission" date="2019-10" db="EMBL/GenBank/DDBJ databases">
        <title>Two novel species isolated from a subtropical stream in China.</title>
        <authorList>
            <person name="Lu H."/>
        </authorList>
    </citation>
    <scope>NUCLEOTIDE SEQUENCE [LARGE SCALE GENOMIC DNA]</scope>
    <source>
        <strain evidence="2 3">FT29W</strain>
    </source>
</reference>
<dbReference type="GO" id="GO:0004113">
    <property type="term" value="F:2',3'-cyclic-nucleotide 3'-phosphodiesterase activity"/>
    <property type="evidence" value="ECO:0007669"/>
    <property type="project" value="InterPro"/>
</dbReference>
<dbReference type="Gene3D" id="3.90.1140.10">
    <property type="entry name" value="Cyclic phosphodiesterase"/>
    <property type="match status" value="1"/>
</dbReference>
<organism evidence="2 3">
    <name type="scientific">Rugamonas aquatica</name>
    <dbReference type="NCBI Taxonomy" id="2743357"/>
    <lineage>
        <taxon>Bacteria</taxon>
        <taxon>Pseudomonadati</taxon>
        <taxon>Pseudomonadota</taxon>
        <taxon>Betaproteobacteria</taxon>
        <taxon>Burkholderiales</taxon>
        <taxon>Oxalobacteraceae</taxon>
        <taxon>Telluria group</taxon>
        <taxon>Rugamonas</taxon>
    </lineage>
</organism>
<dbReference type="InterPro" id="IPR004175">
    <property type="entry name" value="RNA_CPDase"/>
</dbReference>
<dbReference type="EMBL" id="WHUG01000001">
    <property type="protein sequence ID" value="MQA36835.1"/>
    <property type="molecule type" value="Genomic_DNA"/>
</dbReference>
<sequence length="196" mass="20800">MTQQTLLPGFEPEPELTDRIFFAVLPDAGAIARINTLTAELKAAHGMRGRAIADARLHATLCNLGDFPGMPDSLVARAGKAAALVADATAPFAVSFDTAQTFINRSRNRPFVLTGGDGVSGLGSLYKSLAMALLKAGLPGNPPNYTPHLTLLYDDVTAPPQAAGPVEWTVRELVLVHSHIGQNLPYTALCRWSLQG</sequence>
<comment type="caution">
    <text evidence="2">The sequence shown here is derived from an EMBL/GenBank/DDBJ whole genome shotgun (WGS) entry which is preliminary data.</text>
</comment>
<dbReference type="InterPro" id="IPR009097">
    <property type="entry name" value="Cyclic_Pdiesterase"/>
</dbReference>
<proteinExistence type="predicted"/>
<dbReference type="Proteomes" id="UP000440498">
    <property type="component" value="Unassembled WGS sequence"/>
</dbReference>
<keyword evidence="3" id="KW-1185">Reference proteome</keyword>
<dbReference type="Pfam" id="PF13563">
    <property type="entry name" value="2_5_RNA_ligase2"/>
    <property type="match status" value="1"/>
</dbReference>
<accession>A0A6A7MV84</accession>
<evidence type="ECO:0000313" key="2">
    <source>
        <dbReference type="EMBL" id="MQA36835.1"/>
    </source>
</evidence>
<dbReference type="PANTHER" id="PTHR35561:SF1">
    <property type="entry name" value="RNA 2',3'-CYCLIC PHOSPHODIESTERASE"/>
    <property type="match status" value="1"/>
</dbReference>
<dbReference type="PANTHER" id="PTHR35561">
    <property type="entry name" value="RNA 2',3'-CYCLIC PHOSPHODIESTERASE"/>
    <property type="match status" value="1"/>
</dbReference>
<evidence type="ECO:0000256" key="1">
    <source>
        <dbReference type="ARBA" id="ARBA00022801"/>
    </source>
</evidence>
<dbReference type="GO" id="GO:0016874">
    <property type="term" value="F:ligase activity"/>
    <property type="evidence" value="ECO:0007669"/>
    <property type="project" value="UniProtKB-KW"/>
</dbReference>
<protein>
    <submittedName>
        <fullName evidence="2">2'-5' RNA ligase</fullName>
    </submittedName>
</protein>
<keyword evidence="2" id="KW-0436">Ligase</keyword>
<dbReference type="GO" id="GO:0008664">
    <property type="term" value="F:RNA 2',3'-cyclic 3'-phosphodiesterase activity"/>
    <property type="evidence" value="ECO:0007669"/>
    <property type="project" value="InterPro"/>
</dbReference>
<dbReference type="SUPFAM" id="SSF55144">
    <property type="entry name" value="LigT-like"/>
    <property type="match status" value="1"/>
</dbReference>
<gene>
    <name evidence="2" type="ORF">GEV02_01625</name>
</gene>
<name>A0A6A7MV84_9BURK</name>
<dbReference type="AlphaFoldDB" id="A0A6A7MV84"/>
<evidence type="ECO:0000313" key="3">
    <source>
        <dbReference type="Proteomes" id="UP000440498"/>
    </source>
</evidence>
<keyword evidence="1" id="KW-0378">Hydrolase</keyword>